<dbReference type="EMBL" id="QKVK01000005">
    <property type="protein sequence ID" value="PZF76686.1"/>
    <property type="molecule type" value="Genomic_DNA"/>
</dbReference>
<comment type="caution">
    <text evidence="1">The sequence shown here is derived from an EMBL/GenBank/DDBJ whole genome shotgun (WGS) entry which is preliminary data.</text>
</comment>
<evidence type="ECO:0000313" key="2">
    <source>
        <dbReference type="Proteomes" id="UP000248795"/>
    </source>
</evidence>
<reference evidence="2" key="1">
    <citation type="submission" date="2018-06" db="EMBL/GenBank/DDBJ databases">
        <title>Aestuariibacter litoralis strain KCTC 52945T.</title>
        <authorList>
            <person name="Li X."/>
            <person name="Salam N."/>
            <person name="Li J.-L."/>
            <person name="Chen Y.-M."/>
            <person name="Yang Z.-W."/>
            <person name="Zhang L.-Y."/>
            <person name="Han M.-X."/>
            <person name="Xiao M."/>
            <person name="Li W.-J."/>
        </authorList>
    </citation>
    <scope>NUCLEOTIDE SEQUENCE [LARGE SCALE GENOMIC DNA]</scope>
    <source>
        <strain evidence="2">KCTC 52945</strain>
    </source>
</reference>
<name>A0A2W2BTB2_9HYPH</name>
<protein>
    <submittedName>
        <fullName evidence="1">Uncharacterized protein</fullName>
    </submittedName>
</protein>
<organism evidence="1 2">
    <name type="scientific">Aestuariivirga litoralis</name>
    <dbReference type="NCBI Taxonomy" id="2650924"/>
    <lineage>
        <taxon>Bacteria</taxon>
        <taxon>Pseudomonadati</taxon>
        <taxon>Pseudomonadota</taxon>
        <taxon>Alphaproteobacteria</taxon>
        <taxon>Hyphomicrobiales</taxon>
        <taxon>Aestuariivirgaceae</taxon>
        <taxon>Aestuariivirga</taxon>
    </lineage>
</organism>
<accession>A0A2W2BTB2</accession>
<dbReference type="RefSeq" id="WP_111198923.1">
    <property type="nucleotide sequence ID" value="NZ_QKVK01000005.1"/>
</dbReference>
<evidence type="ECO:0000313" key="1">
    <source>
        <dbReference type="EMBL" id="PZF76686.1"/>
    </source>
</evidence>
<sequence>MVAKPCSDPPPWLCPLHRGPVGESIVIYPEVVPGNPLGARKVIRWVLNDPGLLGGQTFYSDYEMVFVYDPQKLPVVNRSLSRGIGRDRVLWTGLVDPSVIYPDASVTRTIDCSFTHKGRALSQRFPLPHANILRLEDLTASFRDLGDTLRKTKVLYSYDHYSNVLREAVICGCDVRVIGEDGVWHDPRTCGCPLNILWQPDLLATYADHFNSSDFIIPFVRTVETRWPVRSIRLPSPAARTAGRAARQRTGPRAG</sequence>
<proteinExistence type="predicted"/>
<gene>
    <name evidence="1" type="ORF">DK847_12915</name>
</gene>
<dbReference type="Proteomes" id="UP000248795">
    <property type="component" value="Unassembled WGS sequence"/>
</dbReference>
<dbReference type="AlphaFoldDB" id="A0A2W2BTB2"/>
<keyword evidence="2" id="KW-1185">Reference proteome</keyword>